<dbReference type="InterPro" id="IPR029787">
    <property type="entry name" value="Nucleotide_cyclase"/>
</dbReference>
<proteinExistence type="predicted"/>
<dbReference type="OrthoDB" id="33864at2"/>
<organism evidence="2 3">
    <name type="scientific">Lentzea waywayandensis</name>
    <dbReference type="NCBI Taxonomy" id="84724"/>
    <lineage>
        <taxon>Bacteria</taxon>
        <taxon>Bacillati</taxon>
        <taxon>Actinomycetota</taxon>
        <taxon>Actinomycetes</taxon>
        <taxon>Pseudonocardiales</taxon>
        <taxon>Pseudonocardiaceae</taxon>
        <taxon>Lentzea</taxon>
    </lineage>
</organism>
<dbReference type="PRINTS" id="PR00364">
    <property type="entry name" value="DISEASERSIST"/>
</dbReference>
<gene>
    <name evidence="2" type="ORF">SAMN04488564_101954</name>
</gene>
<dbReference type="Proteomes" id="UP000198583">
    <property type="component" value="Unassembled WGS sequence"/>
</dbReference>
<dbReference type="RefSeq" id="WP_093588445.1">
    <property type="nucleotide sequence ID" value="NZ_FOYL01000001.1"/>
</dbReference>
<dbReference type="PANTHER" id="PTHR47691">
    <property type="entry name" value="REGULATOR-RELATED"/>
    <property type="match status" value="1"/>
</dbReference>
<dbReference type="InterPro" id="IPR043128">
    <property type="entry name" value="Rev_trsase/Diguanyl_cyclase"/>
</dbReference>
<dbReference type="SMART" id="SM00267">
    <property type="entry name" value="GGDEF"/>
    <property type="match status" value="1"/>
</dbReference>
<protein>
    <submittedName>
        <fullName evidence="2">Diguanylate cyclase (GGDEF) domain-containing protein</fullName>
    </submittedName>
</protein>
<sequence length="1129" mass="120375">MTNPPGTDRGVLRTLFTDAVTGALARGGLDGCLDGAIVRARRTGGCCSAFVFDVDHFKTVNDAYGHARGDTVLRLIVERAKAVVRDADVLVRYGGDEFVLVLPETTAVEAAQVASRLVDAIGAEPFPGDPPLSVSISLGLATYPDDAADRHALIELADRRNYLAKRRGRGRAVGDDLQAGGRRRSDRLLERDAAFAAARDFLVRLDARGRGALRVAGERGAGHSRFLAEVGKLAGMRGFVVLHMGDDAVDGGADPAERVLVIADTDADLAEISRRVRRLAGPGGAGVVGLVQAVHDPVGPVPSLPLLDTVVLGPLSDSALHVWLRTTLHGEPTRELVQWLARRSSGFIARAERGLTQLADGGHLEQGGNGDWGVSGEALVRADNARRRLPAAVSSLVGRARDIARVADLLADRRLITLTGAGGIGKTRLSLAVAGAVADEFADGAVFLPLAEATTAEVVVSTAAAALEVPEGTDEPLADTVIRALSGLELLLVLDNFEHVLSAGPFVAALLAAAPGVRVLATSRQRLRLTGEQVYPVPPLPVPELDRLPTLPEETDAALAASPALALFVSRATEAVYGLTFTPDDLRAAAEVCCRLDGLPLAIELTAANCDVLSPTQILAQLNERSELPAIGPQDLPARQRTLRATIDWSFALLDAGDQELLTRLAVFAGGCSADAVAAVCPPPGKTVDTLPSRLAGLVDRNLLGARHTADGIRYTMLETIRAYAGERLAATATDEGPAQRHAAYFASFAERADHGLAGPDGATWYARVSREYLNLRAAYTWAMSERDTLTAARIVLGANRYWQKGWHIREGREWHRQVLAVDPLLPDRVRGWVMESAAFLAIKQDDQETALSLGEKSLRLGRDLGDLDLVAKALNIVGLVARQSGDMDRARACFGECVEIQEARGRRDSILAAASGNLSMIALFEGDLHTARELLLRDVELVRVLGNLRSLLLTLAGLGDVCVDLGDAATARPLLTEAVEIGRRIGDIGGEAYAVHILGRLTRLEGDPVEAYRLYTNAIRQHHGFGDRFAVLYTLSSLIDLLSTAEPALAARMLGAVEVIRDQESTPMTRRQLAVRDKMLLRIRAVLTDTELADAVEAGRAMDLDGVVAIALEVDPTVLAQPSHTRTD</sequence>
<dbReference type="PANTHER" id="PTHR47691:SF3">
    <property type="entry name" value="HTH-TYPE TRANSCRIPTIONAL REGULATOR RV0890C-RELATED"/>
    <property type="match status" value="1"/>
</dbReference>
<name>A0A1I6D3K4_9PSEU</name>
<dbReference type="SUPFAM" id="SSF52540">
    <property type="entry name" value="P-loop containing nucleoside triphosphate hydrolases"/>
    <property type="match status" value="1"/>
</dbReference>
<dbReference type="CDD" id="cd01949">
    <property type="entry name" value="GGDEF"/>
    <property type="match status" value="1"/>
</dbReference>
<dbReference type="EMBL" id="FOYL01000001">
    <property type="protein sequence ID" value="SFQ99897.1"/>
    <property type="molecule type" value="Genomic_DNA"/>
</dbReference>
<evidence type="ECO:0000313" key="3">
    <source>
        <dbReference type="Proteomes" id="UP000198583"/>
    </source>
</evidence>
<evidence type="ECO:0000313" key="2">
    <source>
        <dbReference type="EMBL" id="SFQ99897.1"/>
    </source>
</evidence>
<dbReference type="InterPro" id="IPR011990">
    <property type="entry name" value="TPR-like_helical_dom_sf"/>
</dbReference>
<dbReference type="Gene3D" id="3.40.50.300">
    <property type="entry name" value="P-loop containing nucleotide triphosphate hydrolases"/>
    <property type="match status" value="1"/>
</dbReference>
<dbReference type="Gene3D" id="1.25.40.10">
    <property type="entry name" value="Tetratricopeptide repeat domain"/>
    <property type="match status" value="1"/>
</dbReference>
<feature type="domain" description="GGDEF" evidence="1">
    <location>
        <begin position="45"/>
        <end position="177"/>
    </location>
</feature>
<dbReference type="SUPFAM" id="SSF55073">
    <property type="entry name" value="Nucleotide cyclase"/>
    <property type="match status" value="1"/>
</dbReference>
<dbReference type="AlphaFoldDB" id="A0A1I6D3K4"/>
<dbReference type="InterPro" id="IPR027417">
    <property type="entry name" value="P-loop_NTPase"/>
</dbReference>
<dbReference type="STRING" id="84724.SAMN04488564_101954"/>
<dbReference type="Pfam" id="PF00990">
    <property type="entry name" value="GGDEF"/>
    <property type="match status" value="1"/>
</dbReference>
<evidence type="ECO:0000259" key="1">
    <source>
        <dbReference type="PROSITE" id="PS50887"/>
    </source>
</evidence>
<dbReference type="NCBIfam" id="TIGR00254">
    <property type="entry name" value="GGDEF"/>
    <property type="match status" value="1"/>
</dbReference>
<keyword evidence="3" id="KW-1185">Reference proteome</keyword>
<dbReference type="InterPro" id="IPR000160">
    <property type="entry name" value="GGDEF_dom"/>
</dbReference>
<accession>A0A1I6D3K4</accession>
<dbReference type="InterPro" id="IPR058852">
    <property type="entry name" value="HTH_77"/>
</dbReference>
<dbReference type="Pfam" id="PF25872">
    <property type="entry name" value="HTH_77"/>
    <property type="match status" value="1"/>
</dbReference>
<dbReference type="Gene3D" id="3.30.70.270">
    <property type="match status" value="1"/>
</dbReference>
<reference evidence="3" key="1">
    <citation type="submission" date="2016-10" db="EMBL/GenBank/DDBJ databases">
        <authorList>
            <person name="Varghese N."/>
            <person name="Submissions S."/>
        </authorList>
    </citation>
    <scope>NUCLEOTIDE SEQUENCE [LARGE SCALE GENOMIC DNA]</scope>
    <source>
        <strain evidence="3">DSM 44232</strain>
    </source>
</reference>
<dbReference type="PROSITE" id="PS50887">
    <property type="entry name" value="GGDEF"/>
    <property type="match status" value="1"/>
</dbReference>
<dbReference type="SUPFAM" id="SSF48452">
    <property type="entry name" value="TPR-like"/>
    <property type="match status" value="1"/>
</dbReference>